<dbReference type="Proteomes" id="UP001172102">
    <property type="component" value="Unassembled WGS sequence"/>
</dbReference>
<evidence type="ECO:0000313" key="1">
    <source>
        <dbReference type="EMBL" id="KAK0719416.1"/>
    </source>
</evidence>
<reference evidence="1" key="1">
    <citation type="submission" date="2023-06" db="EMBL/GenBank/DDBJ databases">
        <title>Genome-scale phylogeny and comparative genomics of the fungal order Sordariales.</title>
        <authorList>
            <consortium name="Lawrence Berkeley National Laboratory"/>
            <person name="Hensen N."/>
            <person name="Bonometti L."/>
            <person name="Westerberg I."/>
            <person name="Brannstrom I.O."/>
            <person name="Guillou S."/>
            <person name="Cros-Aarteil S."/>
            <person name="Calhoun S."/>
            <person name="Haridas S."/>
            <person name="Kuo A."/>
            <person name="Mondo S."/>
            <person name="Pangilinan J."/>
            <person name="Riley R."/>
            <person name="Labutti K."/>
            <person name="Andreopoulos B."/>
            <person name="Lipzen A."/>
            <person name="Chen C."/>
            <person name="Yanf M."/>
            <person name="Daum C."/>
            <person name="Ng V."/>
            <person name="Clum A."/>
            <person name="Steindorff A."/>
            <person name="Ohm R."/>
            <person name="Martin F."/>
            <person name="Silar P."/>
            <person name="Natvig D."/>
            <person name="Lalanne C."/>
            <person name="Gautier V."/>
            <person name="Ament-Velasquez S.L."/>
            <person name="Kruys A."/>
            <person name="Hutchinson M.I."/>
            <person name="Powell A.J."/>
            <person name="Barry K."/>
            <person name="Miller A.N."/>
            <person name="Grigoriev I.V."/>
            <person name="Debuchy R."/>
            <person name="Gladieux P."/>
            <person name="Thoren M.H."/>
            <person name="Johannesson H."/>
        </authorList>
    </citation>
    <scope>NUCLEOTIDE SEQUENCE</scope>
    <source>
        <strain evidence="1">SMH4607-1</strain>
    </source>
</reference>
<dbReference type="GO" id="GO:0006281">
    <property type="term" value="P:DNA repair"/>
    <property type="evidence" value="ECO:0007669"/>
    <property type="project" value="TreeGrafter"/>
</dbReference>
<dbReference type="Gene3D" id="3.40.50.1000">
    <property type="entry name" value="HAD superfamily/HAD-like"/>
    <property type="match status" value="1"/>
</dbReference>
<dbReference type="EMBL" id="JAUKUA010000003">
    <property type="protein sequence ID" value="KAK0719416.1"/>
    <property type="molecule type" value="Genomic_DNA"/>
</dbReference>
<dbReference type="GO" id="GO:0008967">
    <property type="term" value="F:phosphoglycolate phosphatase activity"/>
    <property type="evidence" value="ECO:0007669"/>
    <property type="project" value="TreeGrafter"/>
</dbReference>
<dbReference type="InterPro" id="IPR023214">
    <property type="entry name" value="HAD_sf"/>
</dbReference>
<dbReference type="PANTHER" id="PTHR43434:SF1">
    <property type="entry name" value="PHOSPHOGLYCOLATE PHOSPHATASE"/>
    <property type="match status" value="1"/>
</dbReference>
<proteinExistence type="predicted"/>
<dbReference type="InterPro" id="IPR036412">
    <property type="entry name" value="HAD-like_sf"/>
</dbReference>
<dbReference type="PANTHER" id="PTHR43434">
    <property type="entry name" value="PHOSPHOGLYCOLATE PHOSPHATASE"/>
    <property type="match status" value="1"/>
</dbReference>
<comment type="caution">
    <text evidence="1">The sequence shown here is derived from an EMBL/GenBank/DDBJ whole genome shotgun (WGS) entry which is preliminary data.</text>
</comment>
<gene>
    <name evidence="1" type="ORF">B0H67DRAFT_642773</name>
</gene>
<organism evidence="1 2">
    <name type="scientific">Lasiosphaeris hirsuta</name>
    <dbReference type="NCBI Taxonomy" id="260670"/>
    <lineage>
        <taxon>Eukaryota</taxon>
        <taxon>Fungi</taxon>
        <taxon>Dikarya</taxon>
        <taxon>Ascomycota</taxon>
        <taxon>Pezizomycotina</taxon>
        <taxon>Sordariomycetes</taxon>
        <taxon>Sordariomycetidae</taxon>
        <taxon>Sordariales</taxon>
        <taxon>Lasiosphaeriaceae</taxon>
        <taxon>Lasiosphaeris</taxon>
    </lineage>
</organism>
<name>A0AA40AP35_9PEZI</name>
<dbReference type="AlphaFoldDB" id="A0AA40AP35"/>
<sequence length="119" mass="12825">MAVEAVLEKEKMDQMVDLVLGDMPDVPRKPDPTSYLQSVVPKFATPLSPLDPKDVMVVGDTAADIQFAKNIGAISCWAKYGHGDAERCQTLAPDVVVDGLQELEQLFSALIHGGDVGEE</sequence>
<dbReference type="SUPFAM" id="SSF56784">
    <property type="entry name" value="HAD-like"/>
    <property type="match status" value="1"/>
</dbReference>
<dbReference type="Pfam" id="PF13242">
    <property type="entry name" value="Hydrolase_like"/>
    <property type="match status" value="1"/>
</dbReference>
<dbReference type="InterPro" id="IPR050155">
    <property type="entry name" value="HAD-like_hydrolase_sf"/>
</dbReference>
<accession>A0AA40AP35</accession>
<keyword evidence="2" id="KW-1185">Reference proteome</keyword>
<protein>
    <submittedName>
        <fullName evidence="1">HAD-like domain-containing protein</fullName>
    </submittedName>
</protein>
<evidence type="ECO:0000313" key="2">
    <source>
        <dbReference type="Proteomes" id="UP001172102"/>
    </source>
</evidence>